<feature type="compositionally biased region" description="Polar residues" evidence="1">
    <location>
        <begin position="81"/>
        <end position="91"/>
    </location>
</feature>
<keyword evidence="3" id="KW-1185">Reference proteome</keyword>
<reference evidence="2 3" key="1">
    <citation type="journal article" date="2017" name="Nat. Commun.">
        <title>Genome assembly with in vitro proximity ligation data and whole-genome triplication in lettuce.</title>
        <authorList>
            <person name="Reyes-Chin-Wo S."/>
            <person name="Wang Z."/>
            <person name="Yang X."/>
            <person name="Kozik A."/>
            <person name="Arikit S."/>
            <person name="Song C."/>
            <person name="Xia L."/>
            <person name="Froenicke L."/>
            <person name="Lavelle D.O."/>
            <person name="Truco M.J."/>
            <person name="Xia R."/>
            <person name="Zhu S."/>
            <person name="Xu C."/>
            <person name="Xu H."/>
            <person name="Xu X."/>
            <person name="Cox K."/>
            <person name="Korf I."/>
            <person name="Meyers B.C."/>
            <person name="Michelmore R.W."/>
        </authorList>
    </citation>
    <scope>NUCLEOTIDE SEQUENCE [LARGE SCALE GENOMIC DNA]</scope>
    <source>
        <strain evidence="3">cv. Salinas</strain>
        <tissue evidence="2">Seedlings</tissue>
    </source>
</reference>
<evidence type="ECO:0000256" key="1">
    <source>
        <dbReference type="SAM" id="MobiDB-lite"/>
    </source>
</evidence>
<dbReference type="Proteomes" id="UP000235145">
    <property type="component" value="Unassembled WGS sequence"/>
</dbReference>
<accession>A0A9R1WPL5</accession>
<evidence type="ECO:0008006" key="4">
    <source>
        <dbReference type="Google" id="ProtNLM"/>
    </source>
</evidence>
<proteinExistence type="predicted"/>
<feature type="region of interest" description="Disordered" evidence="1">
    <location>
        <begin position="51"/>
        <end position="91"/>
    </location>
</feature>
<dbReference type="PANTHER" id="PTHR35046:SF26">
    <property type="entry name" value="RNA-DIRECTED DNA POLYMERASE"/>
    <property type="match status" value="1"/>
</dbReference>
<name>A0A9R1WPL5_LACSA</name>
<evidence type="ECO:0000313" key="2">
    <source>
        <dbReference type="EMBL" id="KAJ0226452.1"/>
    </source>
</evidence>
<evidence type="ECO:0000313" key="3">
    <source>
        <dbReference type="Proteomes" id="UP000235145"/>
    </source>
</evidence>
<organism evidence="2 3">
    <name type="scientific">Lactuca sativa</name>
    <name type="common">Garden lettuce</name>
    <dbReference type="NCBI Taxonomy" id="4236"/>
    <lineage>
        <taxon>Eukaryota</taxon>
        <taxon>Viridiplantae</taxon>
        <taxon>Streptophyta</taxon>
        <taxon>Embryophyta</taxon>
        <taxon>Tracheophyta</taxon>
        <taxon>Spermatophyta</taxon>
        <taxon>Magnoliopsida</taxon>
        <taxon>eudicotyledons</taxon>
        <taxon>Gunneridae</taxon>
        <taxon>Pentapetalae</taxon>
        <taxon>asterids</taxon>
        <taxon>campanulids</taxon>
        <taxon>Asterales</taxon>
        <taxon>Asteraceae</taxon>
        <taxon>Cichorioideae</taxon>
        <taxon>Cichorieae</taxon>
        <taxon>Lactucinae</taxon>
        <taxon>Lactuca</taxon>
    </lineage>
</organism>
<comment type="caution">
    <text evidence="2">The sequence shown here is derived from an EMBL/GenBank/DDBJ whole genome shotgun (WGS) entry which is preliminary data.</text>
</comment>
<dbReference type="PANTHER" id="PTHR35046">
    <property type="entry name" value="ZINC KNUCKLE (CCHC-TYPE) FAMILY PROTEIN"/>
    <property type="match status" value="1"/>
</dbReference>
<dbReference type="EMBL" id="NBSK02000001">
    <property type="protein sequence ID" value="KAJ0226452.1"/>
    <property type="molecule type" value="Genomic_DNA"/>
</dbReference>
<sequence>MEKGGGGAKLVENLHINREQQVSRFINGLHLQGRISLVHNKQNLNTNYTCTNPPSTTFPAPVIENTKPITKTPTIDRGKSIATSSSQPTKTIANPCPRPVAGKCLKCGALSHLSSDCDCRALALAKVNLTTMEDELDKEGSNTETEEEVAEVCYPANEASWDNYTTKNYMVCRIMLAPKEPKKPSQRHTLFRPRCVVHHKILDVIIDSGSTENIVPCDIVHRLHLPAIKLLD</sequence>
<protein>
    <recommendedName>
        <fullName evidence="4">CCHC-type domain-containing protein</fullName>
    </recommendedName>
</protein>
<gene>
    <name evidence="2" type="ORF">LSAT_V11C100037660</name>
</gene>
<dbReference type="AlphaFoldDB" id="A0A9R1WPL5"/>